<dbReference type="GO" id="GO:0003885">
    <property type="term" value="F:D-arabinono-1,4-lactone oxidase activity"/>
    <property type="evidence" value="ECO:0007669"/>
    <property type="project" value="InterPro"/>
</dbReference>
<gene>
    <name evidence="5" type="ORF">TCAL_04739</name>
</gene>
<name>A0A553P1U4_TIGCA</name>
<dbReference type="OMA" id="KQWANEW"/>
<dbReference type="InterPro" id="IPR016167">
    <property type="entry name" value="FAD-bd_PCMH_sub1"/>
</dbReference>
<dbReference type="AlphaFoldDB" id="A0A553P1U4"/>
<comment type="caution">
    <text evidence="5">The sequence shown here is derived from an EMBL/GenBank/DDBJ whole genome shotgun (WGS) entry which is preliminary data.</text>
</comment>
<dbReference type="Gene3D" id="3.30.43.10">
    <property type="entry name" value="Uridine Diphospho-n-acetylenolpyruvylglucosamine Reductase, domain 2"/>
    <property type="match status" value="1"/>
</dbReference>
<dbReference type="PANTHER" id="PTHR43762:SF1">
    <property type="entry name" value="D-ARABINONO-1,4-LACTONE OXIDASE"/>
    <property type="match status" value="1"/>
</dbReference>
<evidence type="ECO:0000256" key="2">
    <source>
        <dbReference type="ARBA" id="ARBA00023002"/>
    </source>
</evidence>
<feature type="domain" description="FAD-binding PCMH-type" evidence="4">
    <location>
        <begin position="24"/>
        <end position="194"/>
    </location>
</feature>
<dbReference type="PIRSF" id="PIRSF000136">
    <property type="entry name" value="LGO_GLO"/>
    <property type="match status" value="1"/>
</dbReference>
<dbReference type="Pfam" id="PF04030">
    <property type="entry name" value="ALO"/>
    <property type="match status" value="1"/>
</dbReference>
<dbReference type="GO" id="GO:0016020">
    <property type="term" value="C:membrane"/>
    <property type="evidence" value="ECO:0007669"/>
    <property type="project" value="InterPro"/>
</dbReference>
<dbReference type="Pfam" id="PF01565">
    <property type="entry name" value="FAD_binding_4"/>
    <property type="match status" value="1"/>
</dbReference>
<dbReference type="PROSITE" id="PS51387">
    <property type="entry name" value="FAD_PCMH"/>
    <property type="match status" value="1"/>
</dbReference>
<dbReference type="InterPro" id="IPR006094">
    <property type="entry name" value="Oxid_FAD_bind_N"/>
</dbReference>
<dbReference type="Proteomes" id="UP000318571">
    <property type="component" value="Chromosome 7"/>
</dbReference>
<dbReference type="InterPro" id="IPR010031">
    <property type="entry name" value="FAD_lactone_oxidase-like"/>
</dbReference>
<evidence type="ECO:0000259" key="4">
    <source>
        <dbReference type="PROSITE" id="PS51387"/>
    </source>
</evidence>
<dbReference type="InterPro" id="IPR016169">
    <property type="entry name" value="FAD-bd_PCMH_sub2"/>
</dbReference>
<reference evidence="5 6" key="1">
    <citation type="journal article" date="2018" name="Nat. Ecol. Evol.">
        <title>Genomic signatures of mitonuclear coevolution across populations of Tigriopus californicus.</title>
        <authorList>
            <person name="Barreto F.S."/>
            <person name="Watson E.T."/>
            <person name="Lima T.G."/>
            <person name="Willett C.S."/>
            <person name="Edmands S."/>
            <person name="Li W."/>
            <person name="Burton R.S."/>
        </authorList>
    </citation>
    <scope>NUCLEOTIDE SEQUENCE [LARGE SCALE GENOMIC DNA]</scope>
    <source>
        <strain evidence="5 6">San Diego</strain>
    </source>
</reference>
<evidence type="ECO:0000256" key="3">
    <source>
        <dbReference type="ARBA" id="ARBA00023140"/>
    </source>
</evidence>
<proteinExistence type="predicted"/>
<comment type="subcellular location">
    <subcellularLocation>
        <location evidence="1">Peroxisome</location>
    </subcellularLocation>
</comment>
<evidence type="ECO:0000313" key="6">
    <source>
        <dbReference type="Proteomes" id="UP000318571"/>
    </source>
</evidence>
<dbReference type="OrthoDB" id="415825at2759"/>
<dbReference type="SUPFAM" id="SSF56176">
    <property type="entry name" value="FAD-binding/transporter-associated domain-like"/>
    <property type="match status" value="1"/>
</dbReference>
<organism evidence="5 6">
    <name type="scientific">Tigriopus californicus</name>
    <name type="common">Marine copepod</name>
    <dbReference type="NCBI Taxonomy" id="6832"/>
    <lineage>
        <taxon>Eukaryota</taxon>
        <taxon>Metazoa</taxon>
        <taxon>Ecdysozoa</taxon>
        <taxon>Arthropoda</taxon>
        <taxon>Crustacea</taxon>
        <taxon>Multicrustacea</taxon>
        <taxon>Hexanauplia</taxon>
        <taxon>Copepoda</taxon>
        <taxon>Harpacticoida</taxon>
        <taxon>Harpacticidae</taxon>
        <taxon>Tigriopus</taxon>
    </lineage>
</organism>
<dbReference type="InterPro" id="IPR016166">
    <property type="entry name" value="FAD-bd_PCMH"/>
</dbReference>
<keyword evidence="6" id="KW-1185">Reference proteome</keyword>
<dbReference type="InterPro" id="IPR007173">
    <property type="entry name" value="ALO_C"/>
</dbReference>
<protein>
    <recommendedName>
        <fullName evidence="4">FAD-binding PCMH-type domain-containing protein</fullName>
    </recommendedName>
</protein>
<accession>A0A553P1U4</accession>
<dbReference type="Gene3D" id="3.30.465.10">
    <property type="match status" value="1"/>
</dbReference>
<dbReference type="InterPro" id="IPR036318">
    <property type="entry name" value="FAD-bd_PCMH-like_sf"/>
</dbReference>
<dbReference type="PANTHER" id="PTHR43762">
    <property type="entry name" value="L-GULONOLACTONE OXIDASE"/>
    <property type="match status" value="1"/>
</dbReference>
<keyword evidence="3" id="KW-0576">Peroxisome</keyword>
<dbReference type="STRING" id="6832.A0A553P1U4"/>
<keyword evidence="2" id="KW-0560">Oxidoreductase</keyword>
<evidence type="ECO:0000256" key="1">
    <source>
        <dbReference type="ARBA" id="ARBA00004275"/>
    </source>
</evidence>
<sequence length="506" mass="57477">MALTVTDEICDGKPRLLVNWSKTKRNQVQEYYEPNDRAEIQRIIQINQGRKIRLLGSNMSPNGIGPGSNKGIALSTIRLNQILDLDGNNQLVRVEPGVKIEQLLEFLAKSKLTLHNLPSTNGMTIAGLVQTSCHGTGLHLATLEEALTEIKVINAKGDEVILTEANNGILFHSAKCSLGTFGVIVELTLKCVPSYYLRETLKVMSLPEARSDHEQRIETIKHVKYHHLPYTGHVVVYEYQEISHADYLEQVASSNVPIAPEEQKASLLQMYYDSFKTDLNHSTYCEFVEEYKAKSFADLREALLRKDVLNPDHIKAVNHAELDFWKKSQHSIVDQSNKRLIFECGGRQHVREFAFPIEAPMQELDLVDEILDLIQTQRIPAPVPIEQRWSCGSQSLLSPVYAETNPATSKFSWVGIIMYLTKNEDLNRRISEAFEAYYGQIVETLGAKYQLDEHLAKIGTIEGQNEGFMRYRSNRLSSRLKRFNQQREEFDPQGMFLSEAAAEILQ</sequence>
<dbReference type="GO" id="GO:0005777">
    <property type="term" value="C:peroxisome"/>
    <property type="evidence" value="ECO:0007669"/>
    <property type="project" value="UniProtKB-SubCell"/>
</dbReference>
<dbReference type="EMBL" id="VCGU01000008">
    <property type="protein sequence ID" value="TRY71664.1"/>
    <property type="molecule type" value="Genomic_DNA"/>
</dbReference>
<evidence type="ECO:0000313" key="5">
    <source>
        <dbReference type="EMBL" id="TRY71664.1"/>
    </source>
</evidence>
<dbReference type="GO" id="GO:0071949">
    <property type="term" value="F:FAD binding"/>
    <property type="evidence" value="ECO:0007669"/>
    <property type="project" value="InterPro"/>
</dbReference>